<name>A0A508A7U4_9GAMM</name>
<evidence type="ECO:0000313" key="1">
    <source>
        <dbReference type="EMBL" id="KAB8173405.1"/>
    </source>
</evidence>
<evidence type="ECO:0000313" key="2">
    <source>
        <dbReference type="Proteomes" id="UP000320431"/>
    </source>
</evidence>
<organism evidence="1 2">
    <name type="scientific">Marilutibacter maris</name>
    <dbReference type="NCBI Taxonomy" id="1605891"/>
    <lineage>
        <taxon>Bacteria</taxon>
        <taxon>Pseudomonadati</taxon>
        <taxon>Pseudomonadota</taxon>
        <taxon>Gammaproteobacteria</taxon>
        <taxon>Lysobacterales</taxon>
        <taxon>Lysobacteraceae</taxon>
        <taxon>Marilutibacter</taxon>
    </lineage>
</organism>
<reference evidence="1 2" key="1">
    <citation type="submission" date="2019-10" db="EMBL/GenBank/DDBJ databases">
        <title>Lysobacter alkalisoli sp. nov., isolated from saline-alkaline soil.</title>
        <authorList>
            <person name="Sun J.-Q."/>
        </authorList>
    </citation>
    <scope>NUCLEOTIDE SEQUENCE [LARGE SCALE GENOMIC DNA]</scope>
    <source>
        <strain evidence="1 2">KCTC 42381</strain>
    </source>
</reference>
<accession>A0A508A7U4</accession>
<dbReference type="EMBL" id="VICD02000242">
    <property type="protein sequence ID" value="KAB8173405.1"/>
    <property type="molecule type" value="Genomic_DNA"/>
</dbReference>
<comment type="caution">
    <text evidence="1">The sequence shown here is derived from an EMBL/GenBank/DDBJ whole genome shotgun (WGS) entry which is preliminary data.</text>
</comment>
<gene>
    <name evidence="1" type="ORF">FKV24_014285</name>
</gene>
<sequence>MSQWGSTKLFEVIFHDFTAVVEAAPKIECPSFSWPGKQDVIEMVLLTCCTHRDPHVVQACQAQLTKLFAGHPYARWSGLGHCSRLVANADAPLEPVEEWRSRNRAIINANTREGR</sequence>
<dbReference type="Proteomes" id="UP000320431">
    <property type="component" value="Unassembled WGS sequence"/>
</dbReference>
<proteinExistence type="predicted"/>
<dbReference type="RefSeq" id="WP_141482860.1">
    <property type="nucleotide sequence ID" value="NZ_VICD02000242.1"/>
</dbReference>
<protein>
    <submittedName>
        <fullName evidence="1">Uncharacterized protein</fullName>
    </submittedName>
</protein>
<dbReference type="AlphaFoldDB" id="A0A508A7U4"/>